<name>A0A0M8NT03_9EURO</name>
<comment type="caution">
    <text evidence="1">The sequence shown here is derived from an EMBL/GenBank/DDBJ whole genome shotgun (WGS) entry which is preliminary data.</text>
</comment>
<evidence type="ECO:0000313" key="1">
    <source>
        <dbReference type="EMBL" id="KOS36677.1"/>
    </source>
</evidence>
<evidence type="ECO:0000313" key="2">
    <source>
        <dbReference type="Proteomes" id="UP000037696"/>
    </source>
</evidence>
<accession>A0A0M8NT03</accession>
<sequence>MSSRTPSEYESSREESPLLSLLLFLFFSSSHQSSSTLINHHQQLARIHCIADLFSSPDSLSTMRSSSDAGPI</sequence>
<keyword evidence="2" id="KW-1185">Reference proteome</keyword>
<dbReference type="EMBL" id="LHQQ01000406">
    <property type="protein sequence ID" value="KOS36677.1"/>
    <property type="molecule type" value="Genomic_DNA"/>
</dbReference>
<reference evidence="1 2" key="1">
    <citation type="submission" date="2015-08" db="EMBL/GenBank/DDBJ databases">
        <title>Genome sequencing of Penicillium nordicum.</title>
        <authorList>
            <person name="Nguyen H.D."/>
            <person name="Seifert K.A."/>
        </authorList>
    </citation>
    <scope>NUCLEOTIDE SEQUENCE [LARGE SCALE GENOMIC DNA]</scope>
    <source>
        <strain evidence="1 2">DAOMC 185683</strain>
    </source>
</reference>
<gene>
    <name evidence="1" type="ORF">ACN38_g12562</name>
</gene>
<protein>
    <submittedName>
        <fullName evidence="1">Uncharacterized protein</fullName>
    </submittedName>
</protein>
<dbReference type="Proteomes" id="UP000037696">
    <property type="component" value="Unassembled WGS sequence"/>
</dbReference>
<dbReference type="AlphaFoldDB" id="A0A0M8NT03"/>
<organism evidence="1 2">
    <name type="scientific">Penicillium nordicum</name>
    <dbReference type="NCBI Taxonomy" id="229535"/>
    <lineage>
        <taxon>Eukaryota</taxon>
        <taxon>Fungi</taxon>
        <taxon>Dikarya</taxon>
        <taxon>Ascomycota</taxon>
        <taxon>Pezizomycotina</taxon>
        <taxon>Eurotiomycetes</taxon>
        <taxon>Eurotiomycetidae</taxon>
        <taxon>Eurotiales</taxon>
        <taxon>Aspergillaceae</taxon>
        <taxon>Penicillium</taxon>
    </lineage>
</organism>
<proteinExistence type="predicted"/>